<proteinExistence type="predicted"/>
<organism evidence="1 3">
    <name type="scientific">Trifolium pratense</name>
    <name type="common">Red clover</name>
    <dbReference type="NCBI Taxonomy" id="57577"/>
    <lineage>
        <taxon>Eukaryota</taxon>
        <taxon>Viridiplantae</taxon>
        <taxon>Streptophyta</taxon>
        <taxon>Embryophyta</taxon>
        <taxon>Tracheophyta</taxon>
        <taxon>Spermatophyta</taxon>
        <taxon>Magnoliopsida</taxon>
        <taxon>eudicotyledons</taxon>
        <taxon>Gunneridae</taxon>
        <taxon>Pentapetalae</taxon>
        <taxon>rosids</taxon>
        <taxon>fabids</taxon>
        <taxon>Fabales</taxon>
        <taxon>Fabaceae</taxon>
        <taxon>Papilionoideae</taxon>
        <taxon>50 kb inversion clade</taxon>
        <taxon>NPAAA clade</taxon>
        <taxon>Hologalegina</taxon>
        <taxon>IRL clade</taxon>
        <taxon>Trifolieae</taxon>
        <taxon>Trifolium</taxon>
    </lineage>
</organism>
<keyword evidence="1" id="KW-0808">Transferase</keyword>
<reference evidence="1 3" key="1">
    <citation type="journal article" date="2014" name="Am. J. Bot.">
        <title>Genome assembly and annotation for red clover (Trifolium pratense; Fabaceae).</title>
        <authorList>
            <person name="Istvanek J."/>
            <person name="Jaros M."/>
            <person name="Krenek A."/>
            <person name="Repkova J."/>
        </authorList>
    </citation>
    <scope>NUCLEOTIDE SEQUENCE [LARGE SCALE GENOMIC DNA]</scope>
    <source>
        <strain evidence="3">cv. Tatra</strain>
        <tissue evidence="1">Young leaves</tissue>
    </source>
</reference>
<dbReference type="EMBL" id="ASHM01099510">
    <property type="protein sequence ID" value="PNX66608.1"/>
    <property type="molecule type" value="Genomic_DNA"/>
</dbReference>
<evidence type="ECO:0000313" key="2">
    <source>
        <dbReference type="EMBL" id="PNX66608.1"/>
    </source>
</evidence>
<accession>A0A2K3JLA5</accession>
<evidence type="ECO:0000313" key="3">
    <source>
        <dbReference type="Proteomes" id="UP000236291"/>
    </source>
</evidence>
<dbReference type="EMBL" id="ASHM01069222">
    <property type="protein sequence ID" value="PNX54813.1"/>
    <property type="molecule type" value="Genomic_DNA"/>
</dbReference>
<dbReference type="GO" id="GO:0016740">
    <property type="term" value="F:transferase activity"/>
    <property type="evidence" value="ECO:0007669"/>
    <property type="project" value="UniProtKB-KW"/>
</dbReference>
<dbReference type="ExpressionAtlas" id="A0A2K3JLA5">
    <property type="expression patterns" value="baseline"/>
</dbReference>
<reference evidence="1 3" key="2">
    <citation type="journal article" date="2017" name="Front. Plant Sci.">
        <title>Gene Classification and Mining of Molecular Markers Useful in Red Clover (Trifolium pratense) Breeding.</title>
        <authorList>
            <person name="Istvanek J."/>
            <person name="Dluhosova J."/>
            <person name="Dluhos P."/>
            <person name="Patkova L."/>
            <person name="Nedelnik J."/>
            <person name="Repkova J."/>
        </authorList>
    </citation>
    <scope>NUCLEOTIDE SEQUENCE [LARGE SCALE GENOMIC DNA]</scope>
    <source>
        <strain evidence="3">cv. Tatra</strain>
        <tissue evidence="1">Young leaves</tissue>
    </source>
</reference>
<dbReference type="STRING" id="57577.A0A2K3JLA5"/>
<dbReference type="InterPro" id="IPR023213">
    <property type="entry name" value="CAT-like_dom_sf"/>
</dbReference>
<dbReference type="Proteomes" id="UP000236291">
    <property type="component" value="Unassembled WGS sequence"/>
</dbReference>
<dbReference type="Gene3D" id="3.30.559.10">
    <property type="entry name" value="Chloramphenicol acetyltransferase-like domain"/>
    <property type="match status" value="1"/>
</dbReference>
<gene>
    <name evidence="1" type="ORF">L195_g048435</name>
    <name evidence="2" type="ORF">L195_g055182</name>
</gene>
<comment type="caution">
    <text evidence="1">The sequence shown here is derived from an EMBL/GenBank/DDBJ whole genome shotgun (WGS) entry which is preliminary data.</text>
</comment>
<feature type="non-terminal residue" evidence="1">
    <location>
        <position position="87"/>
    </location>
</feature>
<name>A0A2K3JLA5_TRIPR</name>
<sequence length="87" mass="9505">MGSLPNLESPLQTSRISTVVPATPRVRVSESGRAFIKCNDAGVRIVESHCDKTVGEWLDENEYSLDGLVHDHVLGPDLAFSPLVFVK</sequence>
<protein>
    <submittedName>
        <fullName evidence="1">Omega-hydroxypalmitate O-feruloyl transferase-like protein</fullName>
    </submittedName>
</protein>
<evidence type="ECO:0000313" key="1">
    <source>
        <dbReference type="EMBL" id="PNX54813.1"/>
    </source>
</evidence>
<dbReference type="AlphaFoldDB" id="A0A2K3JLA5"/>